<dbReference type="GO" id="GO:0006730">
    <property type="term" value="P:one-carbon metabolic process"/>
    <property type="evidence" value="ECO:0007669"/>
    <property type="project" value="UniProtKB-UniRule"/>
</dbReference>
<keyword evidence="7" id="KW-1185">Reference proteome</keyword>
<dbReference type="OrthoDB" id="213164at2157"/>
<dbReference type="GO" id="GO:0018537">
    <property type="term" value="F:coenzyme F420-dependent N5,N10-methenyltetrahydromethanopterin reductase activity"/>
    <property type="evidence" value="ECO:0007669"/>
    <property type="project" value="UniProtKB-UniRule"/>
</dbReference>
<comment type="catalytic activity">
    <reaction evidence="4">
        <text>5-methyl-5,6,7,8-tetrahydromethanopterin + oxidized coenzyme F420-(gamma-L-Glu)(n) + H(+) = 5,10-methylenetetrahydromethanopterin + reduced coenzyme F420-(gamma-L-Glu)(n)</text>
        <dbReference type="Rhea" id="RHEA:21144"/>
        <dbReference type="Rhea" id="RHEA-COMP:12939"/>
        <dbReference type="Rhea" id="RHEA-COMP:14378"/>
        <dbReference type="ChEBI" id="CHEBI:15378"/>
        <dbReference type="ChEBI" id="CHEBI:57818"/>
        <dbReference type="ChEBI" id="CHEBI:58116"/>
        <dbReference type="ChEBI" id="CHEBI:133980"/>
        <dbReference type="ChEBI" id="CHEBI:139511"/>
        <dbReference type="EC" id="1.5.98.2"/>
    </reaction>
</comment>
<dbReference type="PANTHER" id="PTHR43244:SF1">
    <property type="entry name" value="5,10-METHYLENETETRAHYDROMETHANOPTERIN REDUCTASE"/>
    <property type="match status" value="1"/>
</dbReference>
<dbReference type="InterPro" id="IPR050564">
    <property type="entry name" value="F420-G6PD/mer"/>
</dbReference>
<dbReference type="InterPro" id="IPR036661">
    <property type="entry name" value="Luciferase-like_sf"/>
</dbReference>
<comment type="subcellular location">
    <subcellularLocation>
        <location evidence="4">Cytoplasm</location>
    </subcellularLocation>
</comment>
<name>V4HB45_9EURY</name>
<dbReference type="InterPro" id="IPR019946">
    <property type="entry name" value="MeH4methanopterin_reductase"/>
</dbReference>
<proteinExistence type="inferred from homology"/>
<dbReference type="PATRIC" id="fig|1324957.4.peg.2908"/>
<evidence type="ECO:0000256" key="4">
    <source>
        <dbReference type="HAMAP-Rule" id="MF_01091"/>
    </source>
</evidence>
<keyword evidence="1 4" id="KW-0963">Cytoplasm</keyword>
<dbReference type="Gene3D" id="3.20.20.30">
    <property type="entry name" value="Luciferase-like domain"/>
    <property type="match status" value="1"/>
</dbReference>
<dbReference type="InterPro" id="IPR011251">
    <property type="entry name" value="Luciferase-like_dom"/>
</dbReference>
<gene>
    <name evidence="4" type="primary">mer</name>
    <name evidence="6" type="ORF">K933_14343</name>
</gene>
<dbReference type="AlphaFoldDB" id="V4HB45"/>
<reference evidence="6 7" key="1">
    <citation type="journal article" date="2013" name="Genome Announc.">
        <title>Draft Genome Sequence of 'Candidatus Halobonum tyrrellensis' Strain G22, Isolated from the Hypersaline Waters of Lake Tyrrell, Australia.</title>
        <authorList>
            <person name="Ugalde J.A."/>
            <person name="Narasingarao P."/>
            <person name="Kuo S."/>
            <person name="Podell S."/>
            <person name="Allen E.E."/>
        </authorList>
    </citation>
    <scope>NUCLEOTIDE SEQUENCE [LARGE SCALE GENOMIC DNA]</scope>
    <source>
        <strain evidence="6 7">G22</strain>
    </source>
</reference>
<dbReference type="PANTHER" id="PTHR43244">
    <property type="match status" value="1"/>
</dbReference>
<evidence type="ECO:0000313" key="7">
    <source>
        <dbReference type="Proteomes" id="UP000017840"/>
    </source>
</evidence>
<dbReference type="STRING" id="1324957.K933_14343"/>
<comment type="caution">
    <text evidence="6">The sequence shown here is derived from an EMBL/GenBank/DDBJ whole genome shotgun (WGS) entry which is preliminary data.</text>
</comment>
<comment type="similarity">
    <text evidence="4">Belongs to the mer family.</text>
</comment>
<keyword evidence="3 4" id="KW-0560">Oxidoreductase</keyword>
<evidence type="ECO:0000259" key="5">
    <source>
        <dbReference type="Pfam" id="PF00296"/>
    </source>
</evidence>
<dbReference type="NCBIfam" id="NF002619">
    <property type="entry name" value="PRK02271.1"/>
    <property type="match status" value="1"/>
</dbReference>
<dbReference type="Pfam" id="PF00296">
    <property type="entry name" value="Bac_luciferase"/>
    <property type="match status" value="1"/>
</dbReference>
<comment type="function">
    <text evidence="4">Catalyzes the oxidation of methyl-H(4)MPT to methylene-H(4)MPT.</text>
</comment>
<dbReference type="EMBL" id="ASGZ01000060">
    <property type="protein sequence ID" value="ESP87273.1"/>
    <property type="molecule type" value="Genomic_DNA"/>
</dbReference>
<evidence type="ECO:0000256" key="3">
    <source>
        <dbReference type="ARBA" id="ARBA00023002"/>
    </source>
</evidence>
<organism evidence="6 7">
    <name type="scientific">Candidatus Halobonum tyrrellensis G22</name>
    <dbReference type="NCBI Taxonomy" id="1324957"/>
    <lineage>
        <taxon>Archaea</taxon>
        <taxon>Methanobacteriati</taxon>
        <taxon>Methanobacteriota</taxon>
        <taxon>Stenosarchaea group</taxon>
        <taxon>Halobacteria</taxon>
        <taxon>Halobacteriales</taxon>
        <taxon>Haloferacaceae</taxon>
        <taxon>Candidatus Halobonum</taxon>
    </lineage>
</organism>
<accession>V4HB45</accession>
<dbReference type="EC" id="1.5.98.2" evidence="4"/>
<dbReference type="HAMAP" id="MF_01091">
    <property type="entry name" value="F420_mer"/>
    <property type="match status" value="1"/>
</dbReference>
<keyword evidence="2 4" id="KW-0554">One-carbon metabolism</keyword>
<dbReference type="SUPFAM" id="SSF51679">
    <property type="entry name" value="Bacterial luciferase-like"/>
    <property type="match status" value="1"/>
</dbReference>
<dbReference type="GO" id="GO:0016705">
    <property type="term" value="F:oxidoreductase activity, acting on paired donors, with incorporation or reduction of molecular oxygen"/>
    <property type="evidence" value="ECO:0007669"/>
    <property type="project" value="InterPro"/>
</dbReference>
<feature type="domain" description="Luciferase-like" evidence="5">
    <location>
        <begin position="15"/>
        <end position="306"/>
    </location>
</feature>
<sequence length="335" mass="34306">MADGGRRLAVELAPEHPVERLVGLGTRAEEAGYDTVFVAHHYNNRDAFAVLSRLAAATERVRLGPGVANPLESHPVTLASRVATLDEASGGRAVFGIGPGDPSTLRNLGLAGERGLRPVVEAFAAARRLWAGERVDGGATFDAASAGLNYRPPQGDDLPVYVGGEGPGMCRMAGERADGLLFNGSHPDDLAWARERVEEGLAERSGGAGAVDRAGFDLAAYAAVSVADDGDAAREAARPPVAFVAAGAAPPVLDRHGIDRAAAERIGDAISAGEFSAAFEAVTPAMLDAFAVAGTPDAVRERMAALLDHADSLVVGSPLGPDPESAVELAAEAAP</sequence>
<evidence type="ECO:0000256" key="1">
    <source>
        <dbReference type="ARBA" id="ARBA00022490"/>
    </source>
</evidence>
<dbReference type="Proteomes" id="UP000017840">
    <property type="component" value="Unassembled WGS sequence"/>
</dbReference>
<evidence type="ECO:0000313" key="6">
    <source>
        <dbReference type="EMBL" id="ESP87273.1"/>
    </source>
</evidence>
<dbReference type="GO" id="GO:0005737">
    <property type="term" value="C:cytoplasm"/>
    <property type="evidence" value="ECO:0007669"/>
    <property type="project" value="UniProtKB-SubCell"/>
</dbReference>
<dbReference type="eggNOG" id="arCOG02410">
    <property type="taxonomic scope" value="Archaea"/>
</dbReference>
<protein>
    <recommendedName>
        <fullName evidence="4">5,10-methylenetetrahydromethanopterin reductase</fullName>
        <ecNumber evidence="4">1.5.98.2</ecNumber>
    </recommendedName>
    <alternativeName>
        <fullName evidence="4">Coenzyme F420-dependent N(5),N(10)-methylenetetrahydromethanopterin reductase</fullName>
    </alternativeName>
    <alternativeName>
        <fullName evidence="4">Methylene-H(4)MPT reductase</fullName>
    </alternativeName>
</protein>
<evidence type="ECO:0000256" key="2">
    <source>
        <dbReference type="ARBA" id="ARBA00022563"/>
    </source>
</evidence>
<dbReference type="RefSeq" id="WP_023395442.1">
    <property type="nucleotide sequence ID" value="NZ_ASGZ01000060.1"/>
</dbReference>